<dbReference type="InterPro" id="IPR001611">
    <property type="entry name" value="Leu-rich_rpt"/>
</dbReference>
<protein>
    <submittedName>
        <fullName evidence="2">Leucine-rich repeat-containing protein 74A</fullName>
    </submittedName>
</protein>
<reference evidence="2" key="2">
    <citation type="submission" date="2023-04" db="EMBL/GenBank/DDBJ databases">
        <authorList>
            <person name="Bu L."/>
            <person name="Lu L."/>
            <person name="Laidemitt M.R."/>
            <person name="Zhang S.M."/>
            <person name="Mutuku M."/>
            <person name="Mkoji G."/>
            <person name="Steinauer M."/>
            <person name="Loker E.S."/>
        </authorList>
    </citation>
    <scope>NUCLEOTIDE SEQUENCE</scope>
    <source>
        <strain evidence="2">KasaAsao</strain>
        <tissue evidence="2">Whole Snail</tissue>
    </source>
</reference>
<evidence type="ECO:0000256" key="1">
    <source>
        <dbReference type="ARBA" id="ARBA00022737"/>
    </source>
</evidence>
<dbReference type="Gene3D" id="3.80.10.10">
    <property type="entry name" value="Ribonuclease Inhibitor"/>
    <property type="match status" value="1"/>
</dbReference>
<keyword evidence="3" id="KW-1185">Reference proteome</keyword>
<organism evidence="2 3">
    <name type="scientific">Biomphalaria pfeifferi</name>
    <name type="common">Bloodfluke planorb</name>
    <name type="synonym">Freshwater snail</name>
    <dbReference type="NCBI Taxonomy" id="112525"/>
    <lineage>
        <taxon>Eukaryota</taxon>
        <taxon>Metazoa</taxon>
        <taxon>Spiralia</taxon>
        <taxon>Lophotrochozoa</taxon>
        <taxon>Mollusca</taxon>
        <taxon>Gastropoda</taxon>
        <taxon>Heterobranchia</taxon>
        <taxon>Euthyneura</taxon>
        <taxon>Panpulmonata</taxon>
        <taxon>Hygrophila</taxon>
        <taxon>Lymnaeoidea</taxon>
        <taxon>Planorbidae</taxon>
        <taxon>Biomphalaria</taxon>
    </lineage>
</organism>
<evidence type="ECO:0000313" key="3">
    <source>
        <dbReference type="Proteomes" id="UP001233172"/>
    </source>
</evidence>
<evidence type="ECO:0000313" key="2">
    <source>
        <dbReference type="EMBL" id="KAK0056987.1"/>
    </source>
</evidence>
<dbReference type="SUPFAM" id="SSF52047">
    <property type="entry name" value="RNI-like"/>
    <property type="match status" value="1"/>
</dbReference>
<accession>A0AAD8F9S0</accession>
<dbReference type="InterPro" id="IPR052201">
    <property type="entry name" value="LRR-containing_regulator"/>
</dbReference>
<comment type="caution">
    <text evidence="2">The sequence shown here is derived from an EMBL/GenBank/DDBJ whole genome shotgun (WGS) entry which is preliminary data.</text>
</comment>
<sequence length="128" mass="14056">PIQKPSIDDVKKSLYQRECTKLGITPVGSFLRSPTRTELRIRHYSLGPEGARALAVPLMLDSAMTHLDLEGNGIGHEGLANMMEMLMEHCSLTYLNLKRNNLKSAGAAMIKQIVEANKLIISLNVAGK</sequence>
<dbReference type="EMBL" id="JASAOG010000058">
    <property type="protein sequence ID" value="KAK0056987.1"/>
    <property type="molecule type" value="Genomic_DNA"/>
</dbReference>
<dbReference type="AlphaFoldDB" id="A0AAD8F9S0"/>
<dbReference type="PANTHER" id="PTHR24111">
    <property type="entry name" value="LEUCINE-RICH REPEAT-CONTAINING PROTEIN 34"/>
    <property type="match status" value="1"/>
</dbReference>
<gene>
    <name evidence="2" type="ORF">Bpfe_013639</name>
</gene>
<dbReference type="PANTHER" id="PTHR24111:SF0">
    <property type="entry name" value="LEUCINE-RICH REPEAT-CONTAINING PROTEIN"/>
    <property type="match status" value="1"/>
</dbReference>
<reference evidence="2" key="1">
    <citation type="journal article" date="2023" name="PLoS Negl. Trop. Dis.">
        <title>A genome sequence for Biomphalaria pfeifferi, the major vector snail for the human-infecting parasite Schistosoma mansoni.</title>
        <authorList>
            <person name="Bu L."/>
            <person name="Lu L."/>
            <person name="Laidemitt M.R."/>
            <person name="Zhang S.M."/>
            <person name="Mutuku M."/>
            <person name="Mkoji G."/>
            <person name="Steinauer M."/>
            <person name="Loker E.S."/>
        </authorList>
    </citation>
    <scope>NUCLEOTIDE SEQUENCE</scope>
    <source>
        <strain evidence="2">KasaAsao</strain>
    </source>
</reference>
<dbReference type="Proteomes" id="UP001233172">
    <property type="component" value="Unassembled WGS sequence"/>
</dbReference>
<proteinExistence type="predicted"/>
<keyword evidence="1" id="KW-0677">Repeat</keyword>
<dbReference type="Pfam" id="PF13516">
    <property type="entry name" value="LRR_6"/>
    <property type="match status" value="2"/>
</dbReference>
<dbReference type="InterPro" id="IPR032675">
    <property type="entry name" value="LRR_dom_sf"/>
</dbReference>
<feature type="non-terminal residue" evidence="2">
    <location>
        <position position="128"/>
    </location>
</feature>
<name>A0AAD8F9S0_BIOPF</name>